<feature type="chain" id="PRO_5007898754" description="GOLD domain-containing protein" evidence="8">
    <location>
        <begin position="21"/>
        <end position="181"/>
    </location>
</feature>
<dbReference type="AlphaFoldDB" id="A0A168LGH5"/>
<gene>
    <name evidence="10" type="primary">ABSGL_02155.1 scaffold 2596</name>
</gene>
<sequence>MRSTSISLLIGTTLVALASAIKFDIRGAPHDDPFLTRRCFSQYVPKDTKVLVTAHIGEGYNQRIDCSIYEDGDKPNVFAKNRNIKDDYTSAFDTLQDGEINICFVNVLNEGFVPSTDLYRAVEMEVSIGAEAKTIEEVTKNKHLPNLEEQTRVLEAMVDDILNEMNYLKDREAKLRNTNGM</sequence>
<evidence type="ECO:0000256" key="5">
    <source>
        <dbReference type="ARBA" id="ARBA00022989"/>
    </source>
</evidence>
<dbReference type="PROSITE" id="PS50866">
    <property type="entry name" value="GOLD"/>
    <property type="match status" value="1"/>
</dbReference>
<comment type="similarity">
    <text evidence="2 7">Belongs to the EMP24/GP25L family.</text>
</comment>
<dbReference type="OrthoDB" id="759142at2759"/>
<dbReference type="InterPro" id="IPR015720">
    <property type="entry name" value="Emp24-like"/>
</dbReference>
<dbReference type="SMART" id="SM01190">
    <property type="entry name" value="EMP24_GP25L"/>
    <property type="match status" value="1"/>
</dbReference>
<feature type="signal peptide" evidence="8">
    <location>
        <begin position="1"/>
        <end position="20"/>
    </location>
</feature>
<reference evidence="10" key="1">
    <citation type="submission" date="2016-04" db="EMBL/GenBank/DDBJ databases">
        <authorList>
            <person name="Evans L.H."/>
            <person name="Alamgir A."/>
            <person name="Owens N."/>
            <person name="Weber N.D."/>
            <person name="Virtaneva K."/>
            <person name="Barbian K."/>
            <person name="Babar A."/>
            <person name="Rosenke K."/>
        </authorList>
    </citation>
    <scope>NUCLEOTIDE SEQUENCE [LARGE SCALE GENOMIC DNA]</scope>
    <source>
        <strain evidence="10">CBS 101.48</strain>
    </source>
</reference>
<keyword evidence="11" id="KW-1185">Reference proteome</keyword>
<dbReference type="OMA" id="NIKHGVE"/>
<evidence type="ECO:0000259" key="9">
    <source>
        <dbReference type="PROSITE" id="PS50866"/>
    </source>
</evidence>
<evidence type="ECO:0000256" key="8">
    <source>
        <dbReference type="SAM" id="SignalP"/>
    </source>
</evidence>
<organism evidence="10">
    <name type="scientific">Absidia glauca</name>
    <name type="common">Pin mould</name>
    <dbReference type="NCBI Taxonomy" id="4829"/>
    <lineage>
        <taxon>Eukaryota</taxon>
        <taxon>Fungi</taxon>
        <taxon>Fungi incertae sedis</taxon>
        <taxon>Mucoromycota</taxon>
        <taxon>Mucoromycotina</taxon>
        <taxon>Mucoromycetes</taxon>
        <taxon>Mucorales</taxon>
        <taxon>Cunninghamellaceae</taxon>
        <taxon>Absidia</taxon>
    </lineage>
</organism>
<evidence type="ECO:0000256" key="7">
    <source>
        <dbReference type="RuleBase" id="RU003827"/>
    </source>
</evidence>
<evidence type="ECO:0000313" key="10">
    <source>
        <dbReference type="EMBL" id="SAL96739.1"/>
    </source>
</evidence>
<accession>A0A168LGH5</accession>
<feature type="domain" description="GOLD" evidence="9">
    <location>
        <begin position="37"/>
        <end position="128"/>
    </location>
</feature>
<dbReference type="FunCoup" id="A0A168LGH5">
    <property type="interactions" value="1068"/>
</dbReference>
<protein>
    <recommendedName>
        <fullName evidence="9">GOLD domain-containing protein</fullName>
    </recommendedName>
</protein>
<dbReference type="GO" id="GO:0016020">
    <property type="term" value="C:membrane"/>
    <property type="evidence" value="ECO:0007669"/>
    <property type="project" value="UniProtKB-SubCell"/>
</dbReference>
<keyword evidence="5" id="KW-1133">Transmembrane helix</keyword>
<keyword evidence="4 8" id="KW-0732">Signal</keyword>
<evidence type="ECO:0000256" key="3">
    <source>
        <dbReference type="ARBA" id="ARBA00022692"/>
    </source>
</evidence>
<comment type="subcellular location">
    <subcellularLocation>
        <location evidence="1 7">Membrane</location>
        <topology evidence="1 7">Single-pass type I membrane protein</topology>
    </subcellularLocation>
</comment>
<proteinExistence type="inferred from homology"/>
<keyword evidence="3 7" id="KW-0812">Transmembrane</keyword>
<dbReference type="Proteomes" id="UP000078561">
    <property type="component" value="Unassembled WGS sequence"/>
</dbReference>
<dbReference type="InParanoid" id="A0A168LGH5"/>
<dbReference type="PANTHER" id="PTHR22811">
    <property type="entry name" value="TRANSMEMBRANE EMP24 DOMAIN-CONTAINING PROTEIN"/>
    <property type="match status" value="1"/>
</dbReference>
<dbReference type="EMBL" id="LT551165">
    <property type="protein sequence ID" value="SAL96739.1"/>
    <property type="molecule type" value="Genomic_DNA"/>
</dbReference>
<name>A0A168LGH5_ABSGL</name>
<dbReference type="InterPro" id="IPR009038">
    <property type="entry name" value="GOLD_dom"/>
</dbReference>
<dbReference type="STRING" id="4829.A0A168LGH5"/>
<dbReference type="Pfam" id="PF01105">
    <property type="entry name" value="EMP24_GP25L"/>
    <property type="match status" value="1"/>
</dbReference>
<evidence type="ECO:0000256" key="1">
    <source>
        <dbReference type="ARBA" id="ARBA00004479"/>
    </source>
</evidence>
<keyword evidence="6" id="KW-0472">Membrane</keyword>
<evidence type="ECO:0000256" key="6">
    <source>
        <dbReference type="ARBA" id="ARBA00023136"/>
    </source>
</evidence>
<evidence type="ECO:0000256" key="4">
    <source>
        <dbReference type="ARBA" id="ARBA00022729"/>
    </source>
</evidence>
<evidence type="ECO:0000313" key="11">
    <source>
        <dbReference type="Proteomes" id="UP000078561"/>
    </source>
</evidence>
<evidence type="ECO:0000256" key="2">
    <source>
        <dbReference type="ARBA" id="ARBA00007104"/>
    </source>
</evidence>